<organism evidence="4">
    <name type="scientific">Apicomplexa sp. corallicolid ex Leiopathes glaberrima</name>
    <dbReference type="NCBI Taxonomy" id="2720216"/>
    <lineage>
        <taxon>Eukaryota</taxon>
        <taxon>Sar</taxon>
        <taxon>Alveolata</taxon>
        <taxon>Apicomplexa</taxon>
    </lineage>
</organism>
<dbReference type="GO" id="GO:0003735">
    <property type="term" value="F:structural constituent of ribosome"/>
    <property type="evidence" value="ECO:0007669"/>
    <property type="project" value="InterPro"/>
</dbReference>
<dbReference type="GO" id="GO:1990904">
    <property type="term" value="C:ribonucleoprotein complex"/>
    <property type="evidence" value="ECO:0007669"/>
    <property type="project" value="UniProtKB-KW"/>
</dbReference>
<dbReference type="InterPro" id="IPR012340">
    <property type="entry name" value="NA-bd_OB-fold"/>
</dbReference>
<dbReference type="GO" id="GO:0006412">
    <property type="term" value="P:translation"/>
    <property type="evidence" value="ECO:0007669"/>
    <property type="project" value="InterPro"/>
</dbReference>
<name>A0A6M3RGZ3_9APIC</name>
<evidence type="ECO:0000313" key="4">
    <source>
        <dbReference type="EMBL" id="QJD07193.1"/>
    </source>
</evidence>
<sequence length="77" mass="9231">MKPIVGYVYNTKMNKKLSVLVPYHKFHKKYKKLLVYKKIYIVSDFREEASEGDLVLIRLESSKYNKKLSLIKIFFKV</sequence>
<comment type="similarity">
    <text evidence="1">Belongs to the universal ribosomal protein uS17 family.</text>
</comment>
<keyword evidence="2 4" id="KW-0689">Ribosomal protein</keyword>
<proteinExistence type="inferred from homology"/>
<keyword evidence="3" id="KW-0687">Ribonucleoprotein</keyword>
<protein>
    <submittedName>
        <fullName evidence="4">Ribosomal protein S17</fullName>
    </submittedName>
</protein>
<dbReference type="Gene3D" id="2.40.50.140">
    <property type="entry name" value="Nucleic acid-binding proteins"/>
    <property type="match status" value="1"/>
</dbReference>
<dbReference type="InterPro" id="IPR000266">
    <property type="entry name" value="Ribosomal_uS17"/>
</dbReference>
<dbReference type="EMBL" id="MN586853">
    <property type="protein sequence ID" value="QJD07193.1"/>
    <property type="molecule type" value="Genomic_DNA"/>
</dbReference>
<gene>
    <name evidence="4" type="primary">rps17</name>
</gene>
<evidence type="ECO:0000256" key="1">
    <source>
        <dbReference type="ARBA" id="ARBA00010254"/>
    </source>
</evidence>
<evidence type="ECO:0000256" key="3">
    <source>
        <dbReference type="ARBA" id="ARBA00023274"/>
    </source>
</evidence>
<dbReference type="SUPFAM" id="SSF50249">
    <property type="entry name" value="Nucleic acid-binding proteins"/>
    <property type="match status" value="1"/>
</dbReference>
<dbReference type="Pfam" id="PF00366">
    <property type="entry name" value="Ribosomal_S17"/>
    <property type="match status" value="1"/>
</dbReference>
<accession>A0A6M3RGZ3</accession>
<dbReference type="GO" id="GO:0005840">
    <property type="term" value="C:ribosome"/>
    <property type="evidence" value="ECO:0007669"/>
    <property type="project" value="UniProtKB-KW"/>
</dbReference>
<dbReference type="AlphaFoldDB" id="A0A6M3RGZ3"/>
<reference evidence="4" key="1">
    <citation type="journal article" date="2020" name="Microbiome">
        <title>Deep-sea corals provide new insight into the ecology, evolution, and the role of plastids in widespread apicomplexan symbionts of anthozoans.</title>
        <authorList>
            <person name="Vohsen S.A."/>
            <person name="Anderson K.E."/>
            <person name="Gade A.M."/>
            <person name="Gruber-Vodicka H.R."/>
            <person name="Dannenberg R.P."/>
            <person name="Osman E.O."/>
            <person name="Dubilier N."/>
            <person name="Fisher C.R."/>
            <person name="Baums I.B."/>
        </authorList>
    </citation>
    <scope>NUCLEOTIDE SEQUENCE</scope>
</reference>
<evidence type="ECO:0000256" key="2">
    <source>
        <dbReference type="ARBA" id="ARBA00022980"/>
    </source>
</evidence>